<sequence>MDLLSGTYIFAVLLACVVFQSGAQEKNYTVREEMPENVLIGDLLKDLNLSLIPDKSLTSPMQFKLVYKTGDVPLIRIEEGTGEIFTTGARIDREKLCAGILLDARCFYEVEVAVLPDEIFRLVKIRFLIEDINDNAPLFPATVINISIPENSAINSRYALPAAIDPDIGINGVQNYHLIKGQSIFGLDVIETPEGDKMPQLIVQKELDREEKDTYVMKVKVEDGGFPQRSSTAILQVNVADTNDNRPVFKENEIEVSIPENAPVGTSVTQLHATDADIGENAKIHFYFSNLVSNIAKRLFHLNTTTGLITIKEPLDREESPNHKLLVLASDGGLMPARAMVIVNVTDINDNVPSIDIRYIINPINGTVVLSENAPLNTKIALITVTDKDADHNSRVTCFTDHDVPFRLRPVFSNQFLLETAAYLDYESTREYAIKLLAADAGKPPLNQSSMLLVKVKDENDNAPVFTQPFISISVPENNSPGAQLTKISATDADTGRNAEISYLLGIDAPSEFNLDHRTGILTAVKKLDREKQEKYSFTVLAKDNGIPPLITNATVLVTVLDQNDNSPIFTHNEYNFYVPENLPRHGTVGLITVTDPDYGENSAVTLSILDVNDDFTIDPQSGVIRPNISFDREKQESYTFYVKAEDGGRVSHSSTAKVTINVVDVNDNKPVFLVPSSNYSYELVLPSTNPGTVIFTVVAIDNDTGMNAELHYSIVGGNTRGLFIIDQITGNITMKEKCVIADLGLHRLAIKAKDLGQPDSLFTVVIVNLFVNESVTNATLIHELVRKNIETPVTQNIETADASSPTSDYVKIMVAIVAGTITVILVIFITAVVRCRQSPHLKAAQKNKQNSEWVTPNPENRQMIMMKKKKKKKKHAPKNLLLNFVTIEDTKADDADNDGNSVTLDLPIELEEQTVGKYNWGTTPTTFKPDSPDLARHYKSASPQPTFQIQPETPLNSKHHIIQELPLDNTFVACDSISKCSSSSSDPYSVSECSYPVTTFKTPVSVHTRLPMKEVVRSHTPMKEATTVEIWMHPQPQWKSEGKKAGKSQRRVTFHLPEGSQESSSDGGLCDHDVGSLSSTFHVLPLGYPQEEYFDHAAPNNRTEGDGNSDPESTFIPGLKKAAEITVQPTVEEASDNCTQECLILGHSDACWMPTSLTHVSPAHTQASAHCCSPPVTQTIALCHSPPVTQAITLCHSPPPAQGSVLHHSPPLAQATGLRHSPPPAQASALSYSPPLAQAAAIHHSPLLPQAAALHHSPAQPPTVLQQRWGQGAETEGLLSLDQGVQGSTRSQFYTMSERLHLSDDSIKVIPLKTVTLGQQARPSRGDSPIMEEHPL</sequence>
<reference evidence="17" key="1">
    <citation type="submission" date="2025-08" db="UniProtKB">
        <authorList>
            <consortium name="RefSeq"/>
        </authorList>
    </citation>
    <scope>IDENTIFICATION</scope>
    <source>
        <tissue evidence="17">Kidney</tissue>
    </source>
</reference>
<dbReference type="GO" id="GO:0005509">
    <property type="term" value="F:calcium ion binding"/>
    <property type="evidence" value="ECO:0007669"/>
    <property type="project" value="UniProtKB-UniRule"/>
</dbReference>
<dbReference type="InterPro" id="IPR002126">
    <property type="entry name" value="Cadherin-like_dom"/>
</dbReference>
<accession>A0A6P3RM04</accession>
<dbReference type="PANTHER" id="PTHR24028:SF254">
    <property type="entry name" value="PROTOCADHERIN-11 X-LINKED-RELATED"/>
    <property type="match status" value="1"/>
</dbReference>
<feature type="domain" description="Cadherin" evidence="15">
    <location>
        <begin position="53"/>
        <end position="139"/>
    </location>
</feature>
<evidence type="ECO:0000256" key="12">
    <source>
        <dbReference type="PROSITE-ProRule" id="PRU00043"/>
    </source>
</evidence>
<evidence type="ECO:0000256" key="3">
    <source>
        <dbReference type="ARBA" id="ARBA00022692"/>
    </source>
</evidence>
<protein>
    <submittedName>
        <fullName evidence="17">Protocadherin-11 X-linked isoform X1</fullName>
    </submittedName>
</protein>
<dbReference type="RefSeq" id="XP_011376211.1">
    <property type="nucleotide sequence ID" value="XM_011377909.1"/>
</dbReference>
<feature type="domain" description="Cadherin" evidence="15">
    <location>
        <begin position="685"/>
        <end position="795"/>
    </location>
</feature>
<keyword evidence="6 12" id="KW-0106">Calcium</keyword>
<evidence type="ECO:0000256" key="5">
    <source>
        <dbReference type="ARBA" id="ARBA00022737"/>
    </source>
</evidence>
<feature type="domain" description="Cadherin" evidence="15">
    <location>
        <begin position="140"/>
        <end position="249"/>
    </location>
</feature>
<keyword evidence="3" id="KW-0812">Transmembrane</keyword>
<feature type="chain" id="PRO_5027671121" evidence="14">
    <location>
        <begin position="24"/>
        <end position="1337"/>
    </location>
</feature>
<evidence type="ECO:0000256" key="9">
    <source>
        <dbReference type="ARBA" id="ARBA00023136"/>
    </source>
</evidence>
<dbReference type="PANTHER" id="PTHR24028">
    <property type="entry name" value="CADHERIN-87A"/>
    <property type="match status" value="1"/>
</dbReference>
<dbReference type="FunFam" id="2.60.40.60:FF:000030">
    <property type="entry name" value="Protocadherin 9"/>
    <property type="match status" value="1"/>
</dbReference>
<evidence type="ECO:0000256" key="13">
    <source>
        <dbReference type="SAM" id="MobiDB-lite"/>
    </source>
</evidence>
<dbReference type="InterPro" id="IPR013164">
    <property type="entry name" value="Cadherin_N"/>
</dbReference>
<dbReference type="Gene3D" id="2.60.40.60">
    <property type="entry name" value="Cadherins"/>
    <property type="match status" value="7"/>
</dbReference>
<keyword evidence="8" id="KW-1133">Transmembrane helix</keyword>
<keyword evidence="2" id="KW-1003">Cell membrane</keyword>
<organism evidence="16 17">
    <name type="scientific">Pteropus vampyrus</name>
    <name type="common">Large flying fox</name>
    <dbReference type="NCBI Taxonomy" id="132908"/>
    <lineage>
        <taxon>Eukaryota</taxon>
        <taxon>Metazoa</taxon>
        <taxon>Chordata</taxon>
        <taxon>Craniata</taxon>
        <taxon>Vertebrata</taxon>
        <taxon>Euteleostomi</taxon>
        <taxon>Mammalia</taxon>
        <taxon>Eutheria</taxon>
        <taxon>Laurasiatheria</taxon>
        <taxon>Chiroptera</taxon>
        <taxon>Yinpterochiroptera</taxon>
        <taxon>Pteropodoidea</taxon>
        <taxon>Pteropodidae</taxon>
        <taxon>Pteropodinae</taxon>
        <taxon>Pteropus</taxon>
    </lineage>
</organism>
<feature type="domain" description="Cadherin" evidence="15">
    <location>
        <begin position="250"/>
        <end position="355"/>
    </location>
</feature>
<keyword evidence="10" id="KW-0325">Glycoprotein</keyword>
<dbReference type="SUPFAM" id="SSF49313">
    <property type="entry name" value="Cadherin-like"/>
    <property type="match status" value="6"/>
</dbReference>
<dbReference type="GeneID" id="105304012"/>
<dbReference type="InterPro" id="IPR020894">
    <property type="entry name" value="Cadherin_CS"/>
</dbReference>
<dbReference type="InterPro" id="IPR015919">
    <property type="entry name" value="Cadherin-like_sf"/>
</dbReference>
<evidence type="ECO:0000256" key="11">
    <source>
        <dbReference type="ARBA" id="ARBA00037723"/>
    </source>
</evidence>
<dbReference type="FunFam" id="2.60.40.60:FF:000016">
    <property type="entry name" value="Protocadherin 9"/>
    <property type="match status" value="1"/>
</dbReference>
<comment type="function">
    <text evidence="11">Potential calcium-dependent cell-adhesion protein.</text>
</comment>
<dbReference type="OrthoDB" id="6252479at2759"/>
<feature type="domain" description="Cadherin" evidence="15">
    <location>
        <begin position="571"/>
        <end position="673"/>
    </location>
</feature>
<feature type="domain" description="Cadherin" evidence="15">
    <location>
        <begin position="362"/>
        <end position="466"/>
    </location>
</feature>
<evidence type="ECO:0000256" key="2">
    <source>
        <dbReference type="ARBA" id="ARBA00022475"/>
    </source>
</evidence>
<dbReference type="GO" id="GO:0005886">
    <property type="term" value="C:plasma membrane"/>
    <property type="evidence" value="ECO:0007669"/>
    <property type="project" value="UniProtKB-SubCell"/>
</dbReference>
<keyword evidence="7" id="KW-0130">Cell adhesion</keyword>
<feature type="region of interest" description="Disordered" evidence="13">
    <location>
        <begin position="1202"/>
        <end position="1232"/>
    </location>
</feature>
<dbReference type="SMART" id="SM00112">
    <property type="entry name" value="CA"/>
    <property type="match status" value="7"/>
</dbReference>
<feature type="signal peptide" evidence="14">
    <location>
        <begin position="1"/>
        <end position="23"/>
    </location>
</feature>
<gene>
    <name evidence="17" type="primary">LOC105304012</name>
</gene>
<dbReference type="FunFam" id="2.60.40.60:FF:000077">
    <property type="entry name" value="Protocadherin-11 X-linked"/>
    <property type="match status" value="1"/>
</dbReference>
<dbReference type="FunFam" id="2.60.40.60:FF:000069">
    <property type="entry name" value="Protocadherin-11 X-linked"/>
    <property type="match status" value="1"/>
</dbReference>
<evidence type="ECO:0000256" key="8">
    <source>
        <dbReference type="ARBA" id="ARBA00022989"/>
    </source>
</evidence>
<evidence type="ECO:0000256" key="7">
    <source>
        <dbReference type="ARBA" id="ARBA00022889"/>
    </source>
</evidence>
<dbReference type="Pfam" id="PF00028">
    <property type="entry name" value="Cadherin"/>
    <property type="match status" value="6"/>
</dbReference>
<keyword evidence="5" id="KW-0677">Repeat</keyword>
<keyword evidence="16" id="KW-1185">Reference proteome</keyword>
<keyword evidence="4 14" id="KW-0732">Signal</keyword>
<dbReference type="Pfam" id="PF08374">
    <property type="entry name" value="Protocadherin"/>
    <property type="match status" value="1"/>
</dbReference>
<dbReference type="KEGG" id="pvp:105304012"/>
<evidence type="ECO:0000313" key="17">
    <source>
        <dbReference type="RefSeq" id="XP_011376211.1"/>
    </source>
</evidence>
<dbReference type="Pfam" id="PF08266">
    <property type="entry name" value="Cadherin_2"/>
    <property type="match status" value="1"/>
</dbReference>
<evidence type="ECO:0000256" key="10">
    <source>
        <dbReference type="ARBA" id="ARBA00023180"/>
    </source>
</evidence>
<dbReference type="InterPro" id="IPR013585">
    <property type="entry name" value="Protocadherin"/>
</dbReference>
<comment type="subcellular location">
    <subcellularLocation>
        <location evidence="1">Cell membrane</location>
        <topology evidence="1">Single-pass type I membrane protein</topology>
    </subcellularLocation>
</comment>
<dbReference type="InterPro" id="IPR050174">
    <property type="entry name" value="Protocadherin/Cadherin-CA"/>
</dbReference>
<dbReference type="PROSITE" id="PS00232">
    <property type="entry name" value="CADHERIN_1"/>
    <property type="match status" value="4"/>
</dbReference>
<evidence type="ECO:0000256" key="6">
    <source>
        <dbReference type="ARBA" id="ARBA00022837"/>
    </source>
</evidence>
<dbReference type="FunFam" id="2.60.40.60:FF:000005">
    <property type="entry name" value="Protocadherin 9"/>
    <property type="match status" value="2"/>
</dbReference>
<dbReference type="GO" id="GO:0007156">
    <property type="term" value="P:homophilic cell adhesion via plasma membrane adhesion molecules"/>
    <property type="evidence" value="ECO:0007669"/>
    <property type="project" value="InterPro"/>
</dbReference>
<name>A0A6P3RM04_PTEVA</name>
<dbReference type="FunFam" id="2.60.40.60:FF:000036">
    <property type="entry name" value="Protocadherin 9"/>
    <property type="match status" value="1"/>
</dbReference>
<proteinExistence type="predicted"/>
<dbReference type="Proteomes" id="UP000515202">
    <property type="component" value="Unplaced"/>
</dbReference>
<dbReference type="CDD" id="cd11304">
    <property type="entry name" value="Cadherin_repeat"/>
    <property type="match status" value="7"/>
</dbReference>
<dbReference type="PRINTS" id="PR00205">
    <property type="entry name" value="CADHERIN"/>
</dbReference>
<evidence type="ECO:0000256" key="1">
    <source>
        <dbReference type="ARBA" id="ARBA00004251"/>
    </source>
</evidence>
<feature type="domain" description="Cadherin" evidence="15">
    <location>
        <begin position="467"/>
        <end position="570"/>
    </location>
</feature>
<evidence type="ECO:0000313" key="16">
    <source>
        <dbReference type="Proteomes" id="UP000515202"/>
    </source>
</evidence>
<evidence type="ECO:0000256" key="14">
    <source>
        <dbReference type="SAM" id="SignalP"/>
    </source>
</evidence>
<evidence type="ECO:0000256" key="4">
    <source>
        <dbReference type="ARBA" id="ARBA00022729"/>
    </source>
</evidence>
<evidence type="ECO:0000259" key="15">
    <source>
        <dbReference type="PROSITE" id="PS50268"/>
    </source>
</evidence>
<dbReference type="PROSITE" id="PS50268">
    <property type="entry name" value="CADHERIN_2"/>
    <property type="match status" value="7"/>
</dbReference>
<keyword evidence="9" id="KW-0472">Membrane</keyword>